<name>A0A9D1YP17_9FIRM</name>
<dbReference type="CDD" id="cd01392">
    <property type="entry name" value="HTH_LacI"/>
    <property type="match status" value="1"/>
</dbReference>
<keyword evidence="2" id="KW-0238">DNA-binding</keyword>
<dbReference type="SUPFAM" id="SSF47413">
    <property type="entry name" value="lambda repressor-like DNA-binding domains"/>
    <property type="match status" value="1"/>
</dbReference>
<dbReference type="Gene3D" id="1.10.260.40">
    <property type="entry name" value="lambda repressor-like DNA-binding domains"/>
    <property type="match status" value="1"/>
</dbReference>
<dbReference type="PROSITE" id="PS50932">
    <property type="entry name" value="HTH_LACI_2"/>
    <property type="match status" value="1"/>
</dbReference>
<reference evidence="5" key="1">
    <citation type="journal article" date="2021" name="PeerJ">
        <title>Extensive microbial diversity within the chicken gut microbiome revealed by metagenomics and culture.</title>
        <authorList>
            <person name="Gilroy R."/>
            <person name="Ravi A."/>
            <person name="Getino M."/>
            <person name="Pursley I."/>
            <person name="Horton D.L."/>
            <person name="Alikhan N.F."/>
            <person name="Baker D."/>
            <person name="Gharbi K."/>
            <person name="Hall N."/>
            <person name="Watson M."/>
            <person name="Adriaenssens E.M."/>
            <person name="Foster-Nyarko E."/>
            <person name="Jarju S."/>
            <person name="Secka A."/>
            <person name="Antonio M."/>
            <person name="Oren A."/>
            <person name="Chaudhuri R.R."/>
            <person name="La Ragione R."/>
            <person name="Hildebrand F."/>
            <person name="Pallen M.J."/>
        </authorList>
    </citation>
    <scope>NUCLEOTIDE SEQUENCE</scope>
    <source>
        <strain evidence="5">ChiSxjej3B15-24422</strain>
    </source>
</reference>
<dbReference type="InterPro" id="IPR046335">
    <property type="entry name" value="LacI/GalR-like_sensor"/>
</dbReference>
<dbReference type="InterPro" id="IPR010982">
    <property type="entry name" value="Lambda_DNA-bd_dom_sf"/>
</dbReference>
<dbReference type="Pfam" id="PF13377">
    <property type="entry name" value="Peripla_BP_3"/>
    <property type="match status" value="1"/>
</dbReference>
<comment type="caution">
    <text evidence="5">The sequence shown here is derived from an EMBL/GenBank/DDBJ whole genome shotgun (WGS) entry which is preliminary data.</text>
</comment>
<dbReference type="EMBL" id="DXDD01000075">
    <property type="protein sequence ID" value="HIY60211.1"/>
    <property type="molecule type" value="Genomic_DNA"/>
</dbReference>
<sequence length="345" mass="38677">MEKETISIYTIAKEAEVSPATVSRVLNGSAKVSEEKRARVQALIEKYSFTPNALARGLSSVETKVIGLMVSDIRNPYYATMVVECEKAASEKGYLMMLCNSLGSNEMELTYLEKFSSQRVDAVIQIGGKVDELVSDTGYVESVNKVASSMPVLITGKLDGADCYQVNIDEGQAMELLIRFLIENGHRDIALLGGRDNVKSTVDKRLRYRQMLWKYGIPVREEYIIDGDRYDIESGSEAMQQFLREDHPMPTVVIAINDFTAVGVVRTLREAGYRIPEDISVVSFDNTYIAETCMPRLTCVGYDYRMFGRLLVDTAVRAIHGEEPPRVQMVKSRLVIRDSCKCLND</sequence>
<dbReference type="SMART" id="SM00354">
    <property type="entry name" value="HTH_LACI"/>
    <property type="match status" value="1"/>
</dbReference>
<evidence type="ECO:0000256" key="3">
    <source>
        <dbReference type="ARBA" id="ARBA00023163"/>
    </source>
</evidence>
<protein>
    <submittedName>
        <fullName evidence="5">LacI family transcriptional regulator</fullName>
    </submittedName>
</protein>
<gene>
    <name evidence="5" type="ORF">H9831_05960</name>
</gene>
<accession>A0A9D1YP17</accession>
<keyword evidence="3" id="KW-0804">Transcription</keyword>
<evidence type="ECO:0000259" key="4">
    <source>
        <dbReference type="PROSITE" id="PS50932"/>
    </source>
</evidence>
<proteinExistence type="predicted"/>
<keyword evidence="1" id="KW-0805">Transcription regulation</keyword>
<evidence type="ECO:0000313" key="5">
    <source>
        <dbReference type="EMBL" id="HIY60211.1"/>
    </source>
</evidence>
<dbReference type="AlphaFoldDB" id="A0A9D1YP17"/>
<evidence type="ECO:0000256" key="1">
    <source>
        <dbReference type="ARBA" id="ARBA00023015"/>
    </source>
</evidence>
<reference evidence="5" key="2">
    <citation type="submission" date="2021-04" db="EMBL/GenBank/DDBJ databases">
        <authorList>
            <person name="Gilroy R."/>
        </authorList>
    </citation>
    <scope>NUCLEOTIDE SEQUENCE</scope>
    <source>
        <strain evidence="5">ChiSxjej3B15-24422</strain>
    </source>
</reference>
<evidence type="ECO:0000256" key="2">
    <source>
        <dbReference type="ARBA" id="ARBA00023125"/>
    </source>
</evidence>
<dbReference type="SUPFAM" id="SSF53822">
    <property type="entry name" value="Periplasmic binding protein-like I"/>
    <property type="match status" value="1"/>
</dbReference>
<dbReference type="CDD" id="cd06267">
    <property type="entry name" value="PBP1_LacI_sugar_binding-like"/>
    <property type="match status" value="1"/>
</dbReference>
<dbReference type="Proteomes" id="UP000824007">
    <property type="component" value="Unassembled WGS sequence"/>
</dbReference>
<dbReference type="InterPro" id="IPR000843">
    <property type="entry name" value="HTH_LacI"/>
</dbReference>
<organism evidence="5 6">
    <name type="scientific">Candidatus Eisenbergiella pullistercoris</name>
    <dbReference type="NCBI Taxonomy" id="2838555"/>
    <lineage>
        <taxon>Bacteria</taxon>
        <taxon>Bacillati</taxon>
        <taxon>Bacillota</taxon>
        <taxon>Clostridia</taxon>
        <taxon>Lachnospirales</taxon>
        <taxon>Lachnospiraceae</taxon>
        <taxon>Eisenbergiella</taxon>
    </lineage>
</organism>
<evidence type="ECO:0000313" key="6">
    <source>
        <dbReference type="Proteomes" id="UP000824007"/>
    </source>
</evidence>
<dbReference type="InterPro" id="IPR028082">
    <property type="entry name" value="Peripla_BP_I"/>
</dbReference>
<feature type="domain" description="HTH lacI-type" evidence="4">
    <location>
        <begin position="6"/>
        <end position="60"/>
    </location>
</feature>
<dbReference type="GO" id="GO:0000976">
    <property type="term" value="F:transcription cis-regulatory region binding"/>
    <property type="evidence" value="ECO:0007669"/>
    <property type="project" value="TreeGrafter"/>
</dbReference>
<dbReference type="Gene3D" id="3.40.50.2300">
    <property type="match status" value="2"/>
</dbReference>
<dbReference type="GO" id="GO:0003700">
    <property type="term" value="F:DNA-binding transcription factor activity"/>
    <property type="evidence" value="ECO:0007669"/>
    <property type="project" value="TreeGrafter"/>
</dbReference>
<dbReference type="Pfam" id="PF00356">
    <property type="entry name" value="LacI"/>
    <property type="match status" value="1"/>
</dbReference>
<dbReference type="PANTHER" id="PTHR30146:SF109">
    <property type="entry name" value="HTH-TYPE TRANSCRIPTIONAL REGULATOR GALS"/>
    <property type="match status" value="1"/>
</dbReference>
<dbReference type="PANTHER" id="PTHR30146">
    <property type="entry name" value="LACI-RELATED TRANSCRIPTIONAL REPRESSOR"/>
    <property type="match status" value="1"/>
</dbReference>